<feature type="region of interest" description="Disordered" evidence="1">
    <location>
        <begin position="1"/>
        <end position="94"/>
    </location>
</feature>
<organism evidence="2 3">
    <name type="scientific">Cytospora mali</name>
    <name type="common">Apple Valsa canker fungus</name>
    <name type="synonym">Valsa mali</name>
    <dbReference type="NCBI Taxonomy" id="578113"/>
    <lineage>
        <taxon>Eukaryota</taxon>
        <taxon>Fungi</taxon>
        <taxon>Dikarya</taxon>
        <taxon>Ascomycota</taxon>
        <taxon>Pezizomycotina</taxon>
        <taxon>Sordariomycetes</taxon>
        <taxon>Sordariomycetidae</taxon>
        <taxon>Diaporthales</taxon>
        <taxon>Cytosporaceae</taxon>
        <taxon>Cytospora</taxon>
    </lineage>
</organism>
<feature type="compositionally biased region" description="Low complexity" evidence="1">
    <location>
        <begin position="318"/>
        <end position="334"/>
    </location>
</feature>
<feature type="compositionally biased region" description="Polar residues" evidence="1">
    <location>
        <begin position="335"/>
        <end position="352"/>
    </location>
</feature>
<accession>A0A194VL00</accession>
<feature type="compositionally biased region" description="Polar residues" evidence="1">
    <location>
        <begin position="162"/>
        <end position="176"/>
    </location>
</feature>
<protein>
    <submittedName>
        <fullName evidence="2">Uncharacterized protein</fullName>
    </submittedName>
</protein>
<dbReference type="Proteomes" id="UP000078559">
    <property type="component" value="Chromosome 1"/>
</dbReference>
<sequence>MQQSHPANRGQPRLNPIRVPPLHHGNPGGRLPSPPVVVQQRPAPPQMPPLMQRPMPPPAGPLPPHPPREIIPPQFQRPVVVSDNRPERQTEDDIREQLTDYIIFRFEKIEPYDEYDSEGGEVKSTWDNCIRRRLADVDKEDTRREIRRLNREDAKKGRTFLEKQNSLGPKGQNQLAKAQRDLSSEERDDRFHTVLVQFNSSLKPVVDKHEKVSSHRSNTKRRIRHKKRYERTSITAYFKRCPRPNEVPSELARRTEMDKQQMSPQHPQAISPLPQGAHMNHPRVMPMHQHNTAHGRSHTPIQVVQEHNKKDKHRNRGQSKGSGSSKYSDKVSSSEIDSGSTPFTVPSRSSGSYKGEKHHGHNKRAPGYLENFDVKARPARRHGLCEGQSYIITRGGTRVPIVQFSAPSREVAIPVDDVEQLQVDAYHVGRDDLMAEYRQRLAEAGGQDTAARKYQPRYAPRPEIVLDRGRPRQIRHVTPSEVNRQVNDSFQRSQLHHGFRYHGELDDLVYREEQSRREAVALEEQERIIREFEEERAWERRRRESPPPLPSPFSPLSRRRAIPAGGFERGCMR</sequence>
<feature type="compositionally biased region" description="Pro residues" evidence="1">
    <location>
        <begin position="54"/>
        <end position="65"/>
    </location>
</feature>
<keyword evidence="3" id="KW-1185">Reference proteome</keyword>
<evidence type="ECO:0000313" key="2">
    <source>
        <dbReference type="EMBL" id="KUI64834.1"/>
    </source>
</evidence>
<proteinExistence type="predicted"/>
<name>A0A194VL00_CYTMA</name>
<feature type="region of interest" description="Disordered" evidence="1">
    <location>
        <begin position="156"/>
        <end position="186"/>
    </location>
</feature>
<gene>
    <name evidence="2" type="ORF">VM1G_00338</name>
</gene>
<dbReference type="OrthoDB" id="3440029at2759"/>
<dbReference type="AlphaFoldDB" id="A0A194VL00"/>
<evidence type="ECO:0000313" key="3">
    <source>
        <dbReference type="Proteomes" id="UP000078559"/>
    </source>
</evidence>
<evidence type="ECO:0000256" key="1">
    <source>
        <dbReference type="SAM" id="MobiDB-lite"/>
    </source>
</evidence>
<feature type="region of interest" description="Disordered" evidence="1">
    <location>
        <begin position="537"/>
        <end position="573"/>
    </location>
</feature>
<reference evidence="2" key="1">
    <citation type="submission" date="2014-12" db="EMBL/GenBank/DDBJ databases">
        <title>Genome Sequence of Valsa Canker Pathogens Uncovers a Specific Adaption of Colonization on Woody Bark.</title>
        <authorList>
            <person name="Yin Z."/>
            <person name="Liu H."/>
            <person name="Gao X."/>
            <person name="Li Z."/>
            <person name="Song N."/>
            <person name="Ke X."/>
            <person name="Dai Q."/>
            <person name="Wu Y."/>
            <person name="Sun Y."/>
            <person name="Xu J.-R."/>
            <person name="Kang Z.K."/>
            <person name="Wang L."/>
            <person name="Huang L."/>
        </authorList>
    </citation>
    <scope>NUCLEOTIDE SEQUENCE [LARGE SCALE GENOMIC DNA]</scope>
    <source>
        <strain evidence="2">03-8</strain>
    </source>
</reference>
<dbReference type="EMBL" id="CM003098">
    <property type="protein sequence ID" value="KUI64834.1"/>
    <property type="molecule type" value="Genomic_DNA"/>
</dbReference>
<feature type="region of interest" description="Disordered" evidence="1">
    <location>
        <begin position="255"/>
        <end position="368"/>
    </location>
</feature>
<feature type="compositionally biased region" description="Basic and acidic residues" evidence="1">
    <location>
        <begin position="84"/>
        <end position="94"/>
    </location>
</feature>